<evidence type="ECO:0000256" key="1">
    <source>
        <dbReference type="ARBA" id="ARBA00022679"/>
    </source>
</evidence>
<proteinExistence type="predicted"/>
<reference evidence="4 5" key="1">
    <citation type="submission" date="2022-10" db="EMBL/GenBank/DDBJ databases">
        <title>paucibacter sp. hw8 Genome sequencing.</title>
        <authorList>
            <person name="Park S."/>
        </authorList>
    </citation>
    <scope>NUCLEOTIDE SEQUENCE [LARGE SCALE GENOMIC DNA]</scope>
    <source>
        <strain evidence="5">hw8</strain>
    </source>
</reference>
<comment type="caution">
    <text evidence="4">The sequence shown here is derived from an EMBL/GenBank/DDBJ whole genome shotgun (WGS) entry which is preliminary data.</text>
</comment>
<dbReference type="PANTHER" id="PTHR43626">
    <property type="entry name" value="ACYL-COA N-ACYLTRANSFERASE"/>
    <property type="match status" value="1"/>
</dbReference>
<evidence type="ECO:0000313" key="5">
    <source>
        <dbReference type="Proteomes" id="UP001219862"/>
    </source>
</evidence>
<dbReference type="CDD" id="cd04301">
    <property type="entry name" value="NAT_SF"/>
    <property type="match status" value="1"/>
</dbReference>
<dbReference type="Proteomes" id="UP001219862">
    <property type="component" value="Unassembled WGS sequence"/>
</dbReference>
<dbReference type="GO" id="GO:0016746">
    <property type="term" value="F:acyltransferase activity"/>
    <property type="evidence" value="ECO:0007669"/>
    <property type="project" value="UniProtKB-KW"/>
</dbReference>
<dbReference type="RefSeq" id="WP_273597865.1">
    <property type="nucleotide sequence ID" value="NZ_JAQQXS010000015.1"/>
</dbReference>
<dbReference type="EC" id="2.3.1.-" evidence="4"/>
<evidence type="ECO:0000259" key="3">
    <source>
        <dbReference type="PROSITE" id="PS51186"/>
    </source>
</evidence>
<name>A0ABT5KUZ5_9BURK</name>
<dbReference type="SUPFAM" id="SSF55729">
    <property type="entry name" value="Acyl-CoA N-acyltransferases (Nat)"/>
    <property type="match status" value="1"/>
</dbReference>
<dbReference type="InterPro" id="IPR000182">
    <property type="entry name" value="GNAT_dom"/>
</dbReference>
<dbReference type="EMBL" id="JAQQXS010000015">
    <property type="protein sequence ID" value="MDC8786753.1"/>
    <property type="molecule type" value="Genomic_DNA"/>
</dbReference>
<dbReference type="Gene3D" id="3.40.630.30">
    <property type="match status" value="1"/>
</dbReference>
<dbReference type="PROSITE" id="PS51186">
    <property type="entry name" value="GNAT"/>
    <property type="match status" value="1"/>
</dbReference>
<evidence type="ECO:0000313" key="4">
    <source>
        <dbReference type="EMBL" id="MDC8786753.1"/>
    </source>
</evidence>
<gene>
    <name evidence="4" type="ORF">PRZ01_16305</name>
</gene>
<accession>A0ABT5KUZ5</accession>
<organism evidence="4 5">
    <name type="scientific">Roseateles koreensis</name>
    <dbReference type="NCBI Taxonomy" id="2987526"/>
    <lineage>
        <taxon>Bacteria</taxon>
        <taxon>Pseudomonadati</taxon>
        <taxon>Pseudomonadota</taxon>
        <taxon>Betaproteobacteria</taxon>
        <taxon>Burkholderiales</taxon>
        <taxon>Sphaerotilaceae</taxon>
        <taxon>Roseateles</taxon>
    </lineage>
</organism>
<dbReference type="Pfam" id="PF13673">
    <property type="entry name" value="Acetyltransf_10"/>
    <property type="match status" value="1"/>
</dbReference>
<evidence type="ECO:0000256" key="2">
    <source>
        <dbReference type="ARBA" id="ARBA00023315"/>
    </source>
</evidence>
<dbReference type="InterPro" id="IPR045039">
    <property type="entry name" value="NSI-like"/>
</dbReference>
<protein>
    <submittedName>
        <fullName evidence="4">GNAT family N-acetyltransferase</fullName>
        <ecNumber evidence="4">2.3.1.-</ecNumber>
    </submittedName>
</protein>
<keyword evidence="5" id="KW-1185">Reference proteome</keyword>
<keyword evidence="1 4" id="KW-0808">Transferase</keyword>
<sequence length="143" mass="15666">MPISWSFDIESIDWQVLEDLYRVAPLGNKSAAQLQTVFTNSRFKCFAYNGTELVGAGRALADGADCSYICDVAVLPTWQGTGLGKGIVNRLVEASSDHKKIILYAVPGKELFYKKLGFLRMLTAMAIFKDSDAAIARGHLSKT</sequence>
<keyword evidence="2 4" id="KW-0012">Acyltransferase</keyword>
<feature type="domain" description="N-acetyltransferase" evidence="3">
    <location>
        <begin position="7"/>
        <end position="130"/>
    </location>
</feature>
<dbReference type="PANTHER" id="PTHR43626:SF4">
    <property type="entry name" value="GCN5-RELATED N-ACETYLTRANSFERASE 2, CHLOROPLASTIC"/>
    <property type="match status" value="1"/>
</dbReference>
<dbReference type="InterPro" id="IPR016181">
    <property type="entry name" value="Acyl_CoA_acyltransferase"/>
</dbReference>